<reference evidence="3" key="1">
    <citation type="journal article" date="2019" name="Int. J. Syst. Evol. Microbiol.">
        <title>The Global Catalogue of Microorganisms (GCM) 10K type strain sequencing project: providing services to taxonomists for standard genome sequencing and annotation.</title>
        <authorList>
            <consortium name="The Broad Institute Genomics Platform"/>
            <consortium name="The Broad Institute Genome Sequencing Center for Infectious Disease"/>
            <person name="Wu L."/>
            <person name="Ma J."/>
        </authorList>
    </citation>
    <scope>NUCLEOTIDE SEQUENCE [LARGE SCALE GENOMIC DNA]</scope>
    <source>
        <strain evidence="3">IBRC-M 10490</strain>
    </source>
</reference>
<gene>
    <name evidence="2" type="ORF">ACFO5K_04415</name>
</gene>
<dbReference type="Proteomes" id="UP001595844">
    <property type="component" value="Unassembled WGS sequence"/>
</dbReference>
<name>A0ABV8VF51_9NOCA</name>
<evidence type="ECO:0000259" key="1">
    <source>
        <dbReference type="Pfam" id="PF20274"/>
    </source>
</evidence>
<evidence type="ECO:0000313" key="2">
    <source>
        <dbReference type="EMBL" id="MFC4373338.1"/>
    </source>
</evidence>
<dbReference type="EMBL" id="JBHSDL010000005">
    <property type="protein sequence ID" value="MFC4373338.1"/>
    <property type="molecule type" value="Genomic_DNA"/>
</dbReference>
<evidence type="ECO:0000313" key="3">
    <source>
        <dbReference type="Proteomes" id="UP001595844"/>
    </source>
</evidence>
<feature type="domain" description="Cyclic-phosphate processing Receiver" evidence="1">
    <location>
        <begin position="2"/>
        <end position="84"/>
    </location>
</feature>
<protein>
    <submittedName>
        <fullName evidence="2">Cyclic-phosphate processing receiver domain-containing protein</fullName>
    </submittedName>
</protein>
<organism evidence="2 3">
    <name type="scientific">Nocardia halotolerans</name>
    <dbReference type="NCBI Taxonomy" id="1755878"/>
    <lineage>
        <taxon>Bacteria</taxon>
        <taxon>Bacillati</taxon>
        <taxon>Actinomycetota</taxon>
        <taxon>Actinomycetes</taxon>
        <taxon>Mycobacteriales</taxon>
        <taxon>Nocardiaceae</taxon>
        <taxon>Nocardia</taxon>
    </lineage>
</organism>
<accession>A0ABV8VF51</accession>
<dbReference type="RefSeq" id="WP_378556008.1">
    <property type="nucleotide sequence ID" value="NZ_JBHSDL010000005.1"/>
</dbReference>
<sequence>MPAGWALAKTAPAAMVFLHGHRLAGIPLEALSLDHDLGTSIATYEDETTRPIMLWMCENDWWPEALYVHTANPCGQEWLIGMARRYAPPGTLRGYGQNYWGTCSIDDTERHPA</sequence>
<dbReference type="InterPro" id="IPR046909">
    <property type="entry name" value="cREC_REC"/>
</dbReference>
<comment type="caution">
    <text evidence="2">The sequence shown here is derived from an EMBL/GenBank/DDBJ whole genome shotgun (WGS) entry which is preliminary data.</text>
</comment>
<proteinExistence type="predicted"/>
<dbReference type="Pfam" id="PF20274">
    <property type="entry name" value="cREC_REC"/>
    <property type="match status" value="1"/>
</dbReference>
<keyword evidence="3" id="KW-1185">Reference proteome</keyword>